<evidence type="ECO:0000256" key="1">
    <source>
        <dbReference type="ARBA" id="ARBA00022630"/>
    </source>
</evidence>
<keyword evidence="2" id="KW-0560">Oxidoreductase</keyword>
<reference evidence="4" key="1">
    <citation type="journal article" date="2019" name="Int. J. Syst. Evol. Microbiol.">
        <title>The Global Catalogue of Microorganisms (GCM) 10K type strain sequencing project: providing services to taxonomists for standard genome sequencing and annotation.</title>
        <authorList>
            <consortium name="The Broad Institute Genomics Platform"/>
            <consortium name="The Broad Institute Genome Sequencing Center for Infectious Disease"/>
            <person name="Wu L."/>
            <person name="Ma J."/>
        </authorList>
    </citation>
    <scope>NUCLEOTIDE SEQUENCE [LARGE SCALE GENOMIC DNA]</scope>
    <source>
        <strain evidence="4">SYNS20</strain>
    </source>
</reference>
<sequence>MTQTGSTDLTVVGAGPAGVAATLMAVSVGMSVRLVEQGVPGGKLHHIGALDNVPGDWHSGPDLAAALSSDLDRARATQLLYRTTGRATAVAGYDGHAEVTLADGTVHRSEAVVVATGVTTLSAAAAPWIEAPDGFSPSPLWRTDPAALRGPTWILGADRPLGTWLRAHPHVEHTLNVACPPGDDYKSVEVEGDPRVHLVRCAALAVAPAPSGGAGLQLTVRGRDGRESLHVAGTVLHNLGSRPATLDGLAQGPDGYCPPELQHPRILTAGDLRSARFQRVVTAQGSGAQAALARYYDIALTGD</sequence>
<dbReference type="SUPFAM" id="SSF51905">
    <property type="entry name" value="FAD/NAD(P)-binding domain"/>
    <property type="match status" value="1"/>
</dbReference>
<name>A0ABW2JTN6_9ACTN</name>
<keyword evidence="4" id="KW-1185">Reference proteome</keyword>
<evidence type="ECO:0000313" key="3">
    <source>
        <dbReference type="EMBL" id="MFC7309222.1"/>
    </source>
</evidence>
<protein>
    <submittedName>
        <fullName evidence="3">NAD(P)/FAD-dependent oxidoreductase</fullName>
    </submittedName>
</protein>
<comment type="caution">
    <text evidence="3">The sequence shown here is derived from an EMBL/GenBank/DDBJ whole genome shotgun (WGS) entry which is preliminary data.</text>
</comment>
<keyword evidence="1" id="KW-0285">Flavoprotein</keyword>
<dbReference type="PRINTS" id="PR00469">
    <property type="entry name" value="PNDRDTASEII"/>
</dbReference>
<gene>
    <name evidence="3" type="ORF">ACFQVC_34065</name>
</gene>
<evidence type="ECO:0000313" key="4">
    <source>
        <dbReference type="Proteomes" id="UP001596523"/>
    </source>
</evidence>
<dbReference type="PRINTS" id="PR00368">
    <property type="entry name" value="FADPNR"/>
</dbReference>
<dbReference type="RefSeq" id="WP_381837948.1">
    <property type="nucleotide sequence ID" value="NZ_JBHTCF010000020.1"/>
</dbReference>
<organism evidence="3 4">
    <name type="scientific">Streptomyces monticola</name>
    <dbReference type="NCBI Taxonomy" id="2666263"/>
    <lineage>
        <taxon>Bacteria</taxon>
        <taxon>Bacillati</taxon>
        <taxon>Actinomycetota</taxon>
        <taxon>Actinomycetes</taxon>
        <taxon>Kitasatosporales</taxon>
        <taxon>Streptomycetaceae</taxon>
        <taxon>Streptomyces</taxon>
    </lineage>
</organism>
<evidence type="ECO:0000256" key="2">
    <source>
        <dbReference type="ARBA" id="ARBA00023002"/>
    </source>
</evidence>
<dbReference type="PANTHER" id="PTHR48105">
    <property type="entry name" value="THIOREDOXIN REDUCTASE 1-RELATED-RELATED"/>
    <property type="match status" value="1"/>
</dbReference>
<dbReference type="Proteomes" id="UP001596523">
    <property type="component" value="Unassembled WGS sequence"/>
</dbReference>
<accession>A0ABW2JTN6</accession>
<dbReference type="EMBL" id="JBHTCF010000020">
    <property type="protein sequence ID" value="MFC7309222.1"/>
    <property type="molecule type" value="Genomic_DNA"/>
</dbReference>
<proteinExistence type="predicted"/>
<dbReference type="Gene3D" id="3.50.50.60">
    <property type="entry name" value="FAD/NAD(P)-binding domain"/>
    <property type="match status" value="1"/>
</dbReference>
<dbReference type="InterPro" id="IPR050097">
    <property type="entry name" value="Ferredoxin-NADP_redctase_2"/>
</dbReference>
<dbReference type="InterPro" id="IPR036188">
    <property type="entry name" value="FAD/NAD-bd_sf"/>
</dbReference>